<feature type="compositionally biased region" description="Basic and acidic residues" evidence="1">
    <location>
        <begin position="466"/>
        <end position="479"/>
    </location>
</feature>
<feature type="compositionally biased region" description="Acidic residues" evidence="1">
    <location>
        <begin position="488"/>
        <end position="500"/>
    </location>
</feature>
<proteinExistence type="predicted"/>
<feature type="compositionally biased region" description="Polar residues" evidence="1">
    <location>
        <begin position="270"/>
        <end position="290"/>
    </location>
</feature>
<feature type="region of interest" description="Disordered" evidence="1">
    <location>
        <begin position="404"/>
        <end position="534"/>
    </location>
</feature>
<feature type="compositionally biased region" description="Acidic residues" evidence="1">
    <location>
        <begin position="452"/>
        <end position="462"/>
    </location>
</feature>
<reference evidence="2 3" key="1">
    <citation type="submission" date="2014-06" db="EMBL/GenBank/DDBJ databases">
        <authorList>
            <consortium name="DOE Joint Genome Institute"/>
            <person name="Kuo A."/>
            <person name="Kohler A."/>
            <person name="Nagy L.G."/>
            <person name="Floudas D."/>
            <person name="Copeland A."/>
            <person name="Barry K.W."/>
            <person name="Cichocki N."/>
            <person name="Veneault-Fourrey C."/>
            <person name="LaButti K."/>
            <person name="Lindquist E.A."/>
            <person name="Lipzen A."/>
            <person name="Lundell T."/>
            <person name="Morin E."/>
            <person name="Murat C."/>
            <person name="Sun H."/>
            <person name="Tunlid A."/>
            <person name="Henrissat B."/>
            <person name="Grigoriev I.V."/>
            <person name="Hibbett D.S."/>
            <person name="Martin F."/>
            <person name="Nordberg H.P."/>
            <person name="Cantor M.N."/>
            <person name="Hua S.X."/>
        </authorList>
    </citation>
    <scope>NUCLEOTIDE SEQUENCE [LARGE SCALE GENOMIC DNA]</scope>
    <source>
        <strain evidence="2 3">ATCC 200175</strain>
    </source>
</reference>
<feature type="compositionally biased region" description="Polar residues" evidence="1">
    <location>
        <begin position="229"/>
        <end position="239"/>
    </location>
</feature>
<dbReference type="OrthoDB" id="2667239at2759"/>
<dbReference type="EMBL" id="KN821391">
    <property type="protein sequence ID" value="KIJ04938.1"/>
    <property type="molecule type" value="Genomic_DNA"/>
</dbReference>
<reference evidence="3" key="2">
    <citation type="submission" date="2015-01" db="EMBL/GenBank/DDBJ databases">
        <title>Evolutionary Origins and Diversification of the Mycorrhizal Mutualists.</title>
        <authorList>
            <consortium name="DOE Joint Genome Institute"/>
            <consortium name="Mycorrhizal Genomics Consortium"/>
            <person name="Kohler A."/>
            <person name="Kuo A."/>
            <person name="Nagy L.G."/>
            <person name="Floudas D."/>
            <person name="Copeland A."/>
            <person name="Barry K.W."/>
            <person name="Cichocki N."/>
            <person name="Veneault-Fourrey C."/>
            <person name="LaButti K."/>
            <person name="Lindquist E.A."/>
            <person name="Lipzen A."/>
            <person name="Lundell T."/>
            <person name="Morin E."/>
            <person name="Murat C."/>
            <person name="Riley R."/>
            <person name="Ohm R."/>
            <person name="Sun H."/>
            <person name="Tunlid A."/>
            <person name="Henrissat B."/>
            <person name="Grigoriev I.V."/>
            <person name="Hibbett D.S."/>
            <person name="Martin F."/>
        </authorList>
    </citation>
    <scope>NUCLEOTIDE SEQUENCE [LARGE SCALE GENOMIC DNA]</scope>
    <source>
        <strain evidence="3">ATCC 200175</strain>
    </source>
</reference>
<feature type="compositionally biased region" description="Basic and acidic residues" evidence="1">
    <location>
        <begin position="240"/>
        <end position="252"/>
    </location>
</feature>
<name>A0A0C9T0E9_PAXIN</name>
<feature type="region of interest" description="Disordered" evidence="1">
    <location>
        <begin position="102"/>
        <end position="299"/>
    </location>
</feature>
<evidence type="ECO:0000313" key="2">
    <source>
        <dbReference type="EMBL" id="KIJ04938.1"/>
    </source>
</evidence>
<evidence type="ECO:0000256" key="1">
    <source>
        <dbReference type="SAM" id="MobiDB-lite"/>
    </source>
</evidence>
<protein>
    <submittedName>
        <fullName evidence="2">Uncharacterized protein</fullName>
    </submittedName>
</protein>
<sequence length="534" mass="59771">MGSDCKETGGRHPSATHSGYIVMNLLTSFLQKDVRKRITIDNAKRYPWFLNDILNPNEWLRQTSPSKNDIVVVTENETRTAMTTAKFTWGWHRRLTNRISSLFRNVRTPRPSSSRNRQDDDNDDDNIGVHSLPSSVVVERHKSSNTRLAGPDMREKQKRRRGARSVILRNESTPNMARRREQSIERWARSASKGPPQDPNSNVAHGTVSRRASETLPSGENRPHLVVGSSHSSKTQSRPSSRERAQVSEPSRHRFSLSSMKYWRPRSSHKTSQASSPLNTSSGTSISQGNPPEPGPSADIMARRSDEVLRHHDKGSLRNGDELCGTFTAARRASSWGEPMNYVEDVTSLNSGDHEGLDDDTMFLGAGGIAKEPTTLVSNLPWGLNQATEAISLPPPALRHPQPERLYIGPSVHPSCDTSPHDSTHNRHLRSTTASPSPLHLVTYESDLNQTSEDEYDEDLDSDSSFFRDTHRQRQREAIRPSASLMYEDADEEESDEETVPIEFKRRRASVSATAASPPPPHPLSDFSDDARSR</sequence>
<dbReference type="AlphaFoldDB" id="A0A0C9T0E9"/>
<dbReference type="Proteomes" id="UP000053647">
    <property type="component" value="Unassembled WGS sequence"/>
</dbReference>
<gene>
    <name evidence="2" type="ORF">PAXINDRAFT_183024</name>
</gene>
<organism evidence="2 3">
    <name type="scientific">Paxillus involutus ATCC 200175</name>
    <dbReference type="NCBI Taxonomy" id="664439"/>
    <lineage>
        <taxon>Eukaryota</taxon>
        <taxon>Fungi</taxon>
        <taxon>Dikarya</taxon>
        <taxon>Basidiomycota</taxon>
        <taxon>Agaricomycotina</taxon>
        <taxon>Agaricomycetes</taxon>
        <taxon>Agaricomycetidae</taxon>
        <taxon>Boletales</taxon>
        <taxon>Paxilineae</taxon>
        <taxon>Paxillaceae</taxon>
        <taxon>Paxillus</taxon>
    </lineage>
</organism>
<accession>A0A0C9T0E9</accession>
<feature type="compositionally biased region" description="Basic and acidic residues" evidence="1">
    <location>
        <begin position="178"/>
        <end position="188"/>
    </location>
</feature>
<evidence type="ECO:0000313" key="3">
    <source>
        <dbReference type="Proteomes" id="UP000053647"/>
    </source>
</evidence>
<dbReference type="HOGENOM" id="CLU_510996_0_0_1"/>
<keyword evidence="3" id="KW-1185">Reference proteome</keyword>